<dbReference type="PANTHER" id="PTHR33990">
    <property type="entry name" value="PROTEIN YJDN-RELATED"/>
    <property type="match status" value="1"/>
</dbReference>
<dbReference type="CDD" id="cd06588">
    <property type="entry name" value="PhnB_like"/>
    <property type="match status" value="1"/>
</dbReference>
<dbReference type="InterPro" id="IPR029068">
    <property type="entry name" value="Glyas_Bleomycin-R_OHBP_Dase"/>
</dbReference>
<evidence type="ECO:0000313" key="3">
    <source>
        <dbReference type="Proteomes" id="UP001180825"/>
    </source>
</evidence>
<evidence type="ECO:0000259" key="1">
    <source>
        <dbReference type="Pfam" id="PF00903"/>
    </source>
</evidence>
<keyword evidence="3" id="KW-1185">Reference proteome</keyword>
<evidence type="ECO:0000313" key="2">
    <source>
        <dbReference type="EMBL" id="MDR7335993.1"/>
    </source>
</evidence>
<protein>
    <submittedName>
        <fullName evidence="2">PhnB protein</fullName>
    </submittedName>
</protein>
<name>A0ABU2AFK5_9BURK</name>
<proteinExistence type="predicted"/>
<dbReference type="SUPFAM" id="SSF54593">
    <property type="entry name" value="Glyoxalase/Bleomycin resistance protein/Dihydroxybiphenyl dioxygenase"/>
    <property type="match status" value="1"/>
</dbReference>
<dbReference type="InterPro" id="IPR028973">
    <property type="entry name" value="PhnB-like"/>
</dbReference>
<reference evidence="2 3" key="1">
    <citation type="submission" date="2023-07" db="EMBL/GenBank/DDBJ databases">
        <title>Sorghum-associated microbial communities from plants grown in Nebraska, USA.</title>
        <authorList>
            <person name="Schachtman D."/>
        </authorList>
    </citation>
    <scope>NUCLEOTIDE SEQUENCE [LARGE SCALE GENOMIC DNA]</scope>
    <source>
        <strain evidence="2 3">BE316</strain>
    </source>
</reference>
<sequence>MKIDPYLFFEGNCEQAIEFYKKALGAKVEFMMRNSESPEPPPEGMLPPGSENKIMHASLHIGGALVMMSDGMCNGEGSFKGFSLSLDCPDADTAREAFAALADGGQVTMPLGKTFWAPLFGMVTDRFGVAWMVGVSDDAQ</sequence>
<comment type="caution">
    <text evidence="2">The sequence shown here is derived from an EMBL/GenBank/DDBJ whole genome shotgun (WGS) entry which is preliminary data.</text>
</comment>
<dbReference type="Proteomes" id="UP001180825">
    <property type="component" value="Unassembled WGS sequence"/>
</dbReference>
<accession>A0ABU2AFK5</accession>
<dbReference type="PANTHER" id="PTHR33990:SF1">
    <property type="entry name" value="PROTEIN YJDN"/>
    <property type="match status" value="1"/>
</dbReference>
<gene>
    <name evidence="2" type="ORF">J2X21_005160</name>
</gene>
<organism evidence="2 3">
    <name type="scientific">Roseateles asaccharophilus</name>
    <dbReference type="NCBI Taxonomy" id="582607"/>
    <lineage>
        <taxon>Bacteria</taxon>
        <taxon>Pseudomonadati</taxon>
        <taxon>Pseudomonadota</taxon>
        <taxon>Betaproteobacteria</taxon>
        <taxon>Burkholderiales</taxon>
        <taxon>Sphaerotilaceae</taxon>
        <taxon>Roseateles</taxon>
    </lineage>
</organism>
<dbReference type="Pfam" id="PF00903">
    <property type="entry name" value="Glyoxalase"/>
    <property type="match status" value="1"/>
</dbReference>
<dbReference type="Gene3D" id="3.10.180.10">
    <property type="entry name" value="2,3-Dihydroxybiphenyl 1,2-Dioxygenase, domain 1"/>
    <property type="match status" value="1"/>
</dbReference>
<feature type="domain" description="Glyoxalase/fosfomycin resistance/dioxygenase" evidence="1">
    <location>
        <begin position="2"/>
        <end position="133"/>
    </location>
</feature>
<dbReference type="InterPro" id="IPR004360">
    <property type="entry name" value="Glyas_Fos-R_dOase_dom"/>
</dbReference>
<dbReference type="RefSeq" id="WP_310332991.1">
    <property type="nucleotide sequence ID" value="NZ_JAVDXV010000012.1"/>
</dbReference>
<dbReference type="EMBL" id="JAVDXV010000012">
    <property type="protein sequence ID" value="MDR7335993.1"/>
    <property type="molecule type" value="Genomic_DNA"/>
</dbReference>